<evidence type="ECO:0000313" key="4">
    <source>
        <dbReference type="EMBL" id="KAB8737525.1"/>
    </source>
</evidence>
<accession>A0A5N6L433</accession>
<feature type="repeat" description="PPR" evidence="2">
    <location>
        <begin position="397"/>
        <end position="431"/>
    </location>
</feature>
<comment type="caution">
    <text evidence="4">The sequence shown here is derived from an EMBL/GenBank/DDBJ whole genome shotgun (WGS) entry which is preliminary data.</text>
</comment>
<gene>
    <name evidence="4" type="ORF">FH972_026484</name>
</gene>
<dbReference type="EMBL" id="VIBQ01000096">
    <property type="protein sequence ID" value="KAB8737525.1"/>
    <property type="molecule type" value="Genomic_DNA"/>
</dbReference>
<evidence type="ECO:0000313" key="5">
    <source>
        <dbReference type="Proteomes" id="UP000327013"/>
    </source>
</evidence>
<dbReference type="InterPro" id="IPR002885">
    <property type="entry name" value="PPR_rpt"/>
</dbReference>
<feature type="compositionally biased region" description="Polar residues" evidence="3">
    <location>
        <begin position="106"/>
        <end position="116"/>
    </location>
</feature>
<organism evidence="4 5">
    <name type="scientific">Carpinus fangiana</name>
    <dbReference type="NCBI Taxonomy" id="176857"/>
    <lineage>
        <taxon>Eukaryota</taxon>
        <taxon>Viridiplantae</taxon>
        <taxon>Streptophyta</taxon>
        <taxon>Embryophyta</taxon>
        <taxon>Tracheophyta</taxon>
        <taxon>Spermatophyta</taxon>
        <taxon>Magnoliopsida</taxon>
        <taxon>eudicotyledons</taxon>
        <taxon>Gunneridae</taxon>
        <taxon>Pentapetalae</taxon>
        <taxon>rosids</taxon>
        <taxon>fabids</taxon>
        <taxon>Fagales</taxon>
        <taxon>Betulaceae</taxon>
        <taxon>Carpinus</taxon>
    </lineage>
</organism>
<protein>
    <recommendedName>
        <fullName evidence="6">Pentacotripeptide-repeat region of PRORP domain-containing protein</fullName>
    </recommendedName>
</protein>
<dbReference type="OrthoDB" id="185373at2759"/>
<name>A0A5N6L433_9ROSI</name>
<evidence type="ECO:0000256" key="2">
    <source>
        <dbReference type="PROSITE-ProRule" id="PRU00708"/>
    </source>
</evidence>
<dbReference type="AlphaFoldDB" id="A0A5N6L433"/>
<feature type="region of interest" description="Disordered" evidence="3">
    <location>
        <begin position="106"/>
        <end position="166"/>
    </location>
</feature>
<keyword evidence="5" id="KW-1185">Reference proteome</keyword>
<proteinExistence type="predicted"/>
<sequence length="802" mass="90274">MQGGCNVARRAAASLFPTQAALHAEARRLSYARGPAISVRVFSSFCHRRRATYLKERSLQEAGRSNDAVVPHSLAWQASTPRSRQRERMNPGCNKRLIYTFHMPNTPSNSAQQVPRSSDKFANPQGTTRFRNLSSKTDLERSWSPPLRRVRTGGSSLYTPHSGAENERISVRSHDEPFRYVPVEHHRDAPIKRIGKITRSHNVHSRNKKSHLIRHHRVGWANQRWDDIIGLLERESKPMPSSYRAIVIGGDAHDVYELHSRVKAATSEQQLRATTVIGRNPSTSILKLYGAASVIESARAVIQDAKFAGGGGISKEQTWDPRTRVQIFALETSKRKKDADNASPVAWSSRVFFEHIVQLTSKSEAPDQRHEVQRIDTVASSLKDLFGSVAELHPVASEMAFNRAIGYLLRHSRMHEARGLLESMERTSVPPTVETYNLFIEDCAKRMDPEGVFRYLETLLECGSPNEDTWASLVWLATTFTKLNQLTNSLGRMGYMDLTSMSHKVVPHLIVHALDPFYDGSDQVVSFIKKWVDAADRLFGPPWLSTSAVVGFLQVLGRRGFVREGARLVDAFQEERSLTPNVKALDTLLVHCKRLRLADDAVWLMGHAEGHWKVPEHTHKTYALLFQLALKARLYNTSRVIWKFACMNGGVSSTMLQKTRASLARSFEDLPESATVQQRWEASYGRVLLHPWQPTVGLSLDDAAYSAVGLERELRASDFEVASFATMLKEALSLDKTWAATERKKHSDLEWKMCNAISIPLSAQGQQRLSSLQYARLQALRAEKERSALPLPQGAITMEPPR</sequence>
<evidence type="ECO:0000256" key="1">
    <source>
        <dbReference type="ARBA" id="ARBA00022737"/>
    </source>
</evidence>
<keyword evidence="1" id="KW-0677">Repeat</keyword>
<dbReference type="Gene3D" id="1.25.40.10">
    <property type="entry name" value="Tetratricopeptide repeat domain"/>
    <property type="match status" value="1"/>
</dbReference>
<dbReference type="InterPro" id="IPR011990">
    <property type="entry name" value="TPR-like_helical_dom_sf"/>
</dbReference>
<dbReference type="Proteomes" id="UP000327013">
    <property type="component" value="Unassembled WGS sequence"/>
</dbReference>
<evidence type="ECO:0008006" key="6">
    <source>
        <dbReference type="Google" id="ProtNLM"/>
    </source>
</evidence>
<dbReference type="PROSITE" id="PS51375">
    <property type="entry name" value="PPR"/>
    <property type="match status" value="1"/>
</dbReference>
<feature type="compositionally biased region" description="Polar residues" evidence="3">
    <location>
        <begin position="124"/>
        <end position="136"/>
    </location>
</feature>
<dbReference type="Pfam" id="PF13041">
    <property type="entry name" value="PPR_2"/>
    <property type="match status" value="1"/>
</dbReference>
<evidence type="ECO:0000256" key="3">
    <source>
        <dbReference type="SAM" id="MobiDB-lite"/>
    </source>
</evidence>
<reference evidence="4 5" key="1">
    <citation type="submission" date="2019-06" db="EMBL/GenBank/DDBJ databases">
        <title>A chromosomal-level reference genome of Carpinus fangiana (Coryloideae, Betulaceae).</title>
        <authorList>
            <person name="Yang X."/>
            <person name="Wang Z."/>
            <person name="Zhang L."/>
            <person name="Hao G."/>
            <person name="Liu J."/>
            <person name="Yang Y."/>
        </authorList>
    </citation>
    <scope>NUCLEOTIDE SEQUENCE [LARGE SCALE GENOMIC DNA]</scope>
    <source>
        <strain evidence="4">Cfa_2016G</strain>
        <tissue evidence="4">Leaf</tissue>
    </source>
</reference>